<reference evidence="2" key="4">
    <citation type="submission" date="2020-10" db="EMBL/GenBank/DDBJ databases">
        <authorList>
            <person name="Bassil N.M."/>
            <person name="Lloyd J.R."/>
        </authorList>
    </citation>
    <scope>NUCLEOTIDE SEQUENCE</scope>
    <source>
        <strain evidence="2">NB2006</strain>
    </source>
</reference>
<proteinExistence type="predicted"/>
<evidence type="ECO:0000313" key="3">
    <source>
        <dbReference type="Proteomes" id="UP000180175"/>
    </source>
</evidence>
<reference evidence="2 3" key="2">
    <citation type="journal article" date="2017" name="Genome Announc.">
        <title>Draft Genome Sequences of Four Alkaliphilic Bacteria Belonging to the Anaerobacillus Genus.</title>
        <authorList>
            <person name="Bassil N.M."/>
            <person name="Lloyd J.R."/>
        </authorList>
    </citation>
    <scope>NUCLEOTIDE SEQUENCE [LARGE SCALE GENOMIC DNA]</scope>
    <source>
        <strain evidence="2 3">NB2006</strain>
    </source>
</reference>
<gene>
    <name evidence="2" type="ORF">AWH56_011310</name>
    <name evidence="1" type="ORF">AWH56_04760</name>
</gene>
<dbReference type="RefSeq" id="WP_071316035.1">
    <property type="nucleotide sequence ID" value="NZ_CP063356.2"/>
</dbReference>
<sequence length="113" mass="13428">MNALEGYDIVETEPKNYIVNSGKSLRIEFNDKPLPITINLRIEELPNYQEQWTYIQRDNFPLFNYFLMLRSEPSYIELPNERGPYTLNMLVYWHGDKATTQGLANYRFSITIQ</sequence>
<reference evidence="1 3" key="1">
    <citation type="submission" date="2016-10" db="EMBL/GenBank/DDBJ databases">
        <title>Draft genome sequences of four alkaliphilic bacteria belonging to the Anaerobacillus genus.</title>
        <authorList>
            <person name="Bassil N.M."/>
            <person name="Lloyd J.R."/>
        </authorList>
    </citation>
    <scope>NUCLEOTIDE SEQUENCE [LARGE SCALE GENOMIC DNA]</scope>
    <source>
        <strain evidence="1 3">NB2006</strain>
    </source>
</reference>
<evidence type="ECO:0000313" key="2">
    <source>
        <dbReference type="EMBL" id="QOY38066.1"/>
    </source>
</evidence>
<dbReference type="EMBL" id="CP063356">
    <property type="protein sequence ID" value="QOY38066.1"/>
    <property type="molecule type" value="Genomic_DNA"/>
</dbReference>
<dbReference type="KEGG" id="aia:AWH56_011310"/>
<dbReference type="Proteomes" id="UP000180175">
    <property type="component" value="Chromosome"/>
</dbReference>
<dbReference type="OrthoDB" id="1797983at2"/>
<reference evidence="2 3" key="3">
    <citation type="journal article" date="2019" name="Int. J. Syst. Evol. Microbiol.">
        <title>Anaerobacillus isosaccharinicus sp. nov., an alkaliphilic bacterium which degrades isosaccharinic acid.</title>
        <authorList>
            <person name="Bassil N.M."/>
            <person name="Lloyd J.R."/>
        </authorList>
    </citation>
    <scope>NUCLEOTIDE SEQUENCE [LARGE SCALE GENOMIC DNA]</scope>
    <source>
        <strain evidence="2 3">NB2006</strain>
    </source>
</reference>
<protein>
    <submittedName>
        <fullName evidence="1">Uncharacterized protein</fullName>
    </submittedName>
</protein>
<dbReference type="AlphaFoldDB" id="A0A1S2MDB5"/>
<keyword evidence="3" id="KW-1185">Reference proteome</keyword>
<accession>A0A1S2MDB5</accession>
<organism evidence="1 3">
    <name type="scientific">Anaerobacillus isosaccharinicus</name>
    <dbReference type="NCBI Taxonomy" id="1532552"/>
    <lineage>
        <taxon>Bacteria</taxon>
        <taxon>Bacillati</taxon>
        <taxon>Bacillota</taxon>
        <taxon>Bacilli</taxon>
        <taxon>Bacillales</taxon>
        <taxon>Bacillaceae</taxon>
        <taxon>Anaerobacillus</taxon>
    </lineage>
</organism>
<evidence type="ECO:0000313" key="1">
    <source>
        <dbReference type="EMBL" id="OIJ22738.1"/>
    </source>
</evidence>
<name>A0A1S2MDB5_9BACI</name>
<dbReference type="EMBL" id="LQXD01000031">
    <property type="protein sequence ID" value="OIJ22738.1"/>
    <property type="molecule type" value="Genomic_DNA"/>
</dbReference>